<comment type="catalytic activity">
    <reaction evidence="8 9">
        <text>hydroxymethylbilane = uroporphyrinogen III + H2O</text>
        <dbReference type="Rhea" id="RHEA:18965"/>
        <dbReference type="ChEBI" id="CHEBI:15377"/>
        <dbReference type="ChEBI" id="CHEBI:57308"/>
        <dbReference type="ChEBI" id="CHEBI:57845"/>
        <dbReference type="EC" id="4.2.1.75"/>
    </reaction>
</comment>
<sequence length="247" mass="26651">MARPPVIVTQSGDRGASLAATLRRRGFAAEHVPLVETVTRIDAVRRLPHAASGPAAWVFTSAAAIRAIRSFEPAAERLRAAPFAFALGEATWRELRAVHNRAHHFPGVRGASEFADRLIASCPPSLDFVFPCGNLALEALPDALRRAGRRVEAWMVYDTLLRPEAVERLAAQKGGVVVLFSPSAVAAIGAHPSRGEWLASGRFVFLPFGQTTAKALDELGVWHLDPPPEPSHEALLGYLETLYPMGA</sequence>
<evidence type="ECO:0000256" key="2">
    <source>
        <dbReference type="ARBA" id="ARBA00008133"/>
    </source>
</evidence>
<dbReference type="InterPro" id="IPR003754">
    <property type="entry name" value="4pyrrol_synth_uPrphyn_synth"/>
</dbReference>
<dbReference type="PANTHER" id="PTHR38042">
    <property type="entry name" value="UROPORPHYRINOGEN-III SYNTHASE, CHLOROPLASTIC"/>
    <property type="match status" value="1"/>
</dbReference>
<proteinExistence type="inferred from homology"/>
<dbReference type="SUPFAM" id="SSF69618">
    <property type="entry name" value="HemD-like"/>
    <property type="match status" value="1"/>
</dbReference>
<protein>
    <recommendedName>
        <fullName evidence="7 9">Uroporphyrinogen-III synthase</fullName>
        <ecNumber evidence="3 9">4.2.1.75</ecNumber>
    </recommendedName>
</protein>
<dbReference type="OrthoDB" id="2374478at2"/>
<dbReference type="STRING" id="252246.SAMN05421799_102124"/>
<comment type="pathway">
    <text evidence="1 9">Porphyrin-containing compound metabolism; protoporphyrin-IX biosynthesis; coproporphyrinogen-III from 5-aminolevulinate: step 3/4.</text>
</comment>
<comment type="similarity">
    <text evidence="2 9">Belongs to the uroporphyrinogen-III synthase family.</text>
</comment>
<reference evidence="12" key="1">
    <citation type="submission" date="2017-01" db="EMBL/GenBank/DDBJ databases">
        <authorList>
            <person name="Varghese N."/>
            <person name="Submissions S."/>
        </authorList>
    </citation>
    <scope>NUCLEOTIDE SEQUENCE [LARGE SCALE GENOMIC DNA]</scope>
    <source>
        <strain evidence="12">DSM 16176</strain>
    </source>
</reference>
<evidence type="ECO:0000313" key="12">
    <source>
        <dbReference type="Proteomes" id="UP000186156"/>
    </source>
</evidence>
<evidence type="ECO:0000256" key="9">
    <source>
        <dbReference type="RuleBase" id="RU366031"/>
    </source>
</evidence>
<organism evidence="11 12">
    <name type="scientific">Alicyclobacillus vulcanalis</name>
    <dbReference type="NCBI Taxonomy" id="252246"/>
    <lineage>
        <taxon>Bacteria</taxon>
        <taxon>Bacillati</taxon>
        <taxon>Bacillota</taxon>
        <taxon>Bacilli</taxon>
        <taxon>Bacillales</taxon>
        <taxon>Alicyclobacillaceae</taxon>
        <taxon>Alicyclobacillus</taxon>
    </lineage>
</organism>
<evidence type="ECO:0000256" key="4">
    <source>
        <dbReference type="ARBA" id="ARBA00023239"/>
    </source>
</evidence>
<gene>
    <name evidence="11" type="ORF">SAMN05421799_102124</name>
</gene>
<dbReference type="GO" id="GO:0006780">
    <property type="term" value="P:uroporphyrinogen III biosynthetic process"/>
    <property type="evidence" value="ECO:0007669"/>
    <property type="project" value="UniProtKB-UniRule"/>
</dbReference>
<keyword evidence="5 9" id="KW-0627">Porphyrin biosynthesis</keyword>
<dbReference type="Pfam" id="PF02602">
    <property type="entry name" value="HEM4"/>
    <property type="match status" value="1"/>
</dbReference>
<comment type="function">
    <text evidence="6 9">Catalyzes cyclization of the linear tetrapyrrole, hydroxymethylbilane, to the macrocyclic uroporphyrinogen III.</text>
</comment>
<dbReference type="Proteomes" id="UP000186156">
    <property type="component" value="Unassembled WGS sequence"/>
</dbReference>
<dbReference type="InterPro" id="IPR036108">
    <property type="entry name" value="4pyrrol_syn_uPrphyn_synt_sf"/>
</dbReference>
<dbReference type="GO" id="GO:0004852">
    <property type="term" value="F:uroporphyrinogen-III synthase activity"/>
    <property type="evidence" value="ECO:0007669"/>
    <property type="project" value="UniProtKB-UniRule"/>
</dbReference>
<dbReference type="EC" id="4.2.1.75" evidence="3 9"/>
<name>A0A1N7KQV3_9BACL</name>
<evidence type="ECO:0000256" key="8">
    <source>
        <dbReference type="ARBA" id="ARBA00048617"/>
    </source>
</evidence>
<accession>A0A1N7KQV3</accession>
<keyword evidence="12" id="KW-1185">Reference proteome</keyword>
<dbReference type="CDD" id="cd06578">
    <property type="entry name" value="HemD"/>
    <property type="match status" value="1"/>
</dbReference>
<evidence type="ECO:0000313" key="11">
    <source>
        <dbReference type="EMBL" id="SIS64022.1"/>
    </source>
</evidence>
<evidence type="ECO:0000256" key="7">
    <source>
        <dbReference type="ARBA" id="ARBA00040167"/>
    </source>
</evidence>
<evidence type="ECO:0000256" key="3">
    <source>
        <dbReference type="ARBA" id="ARBA00013109"/>
    </source>
</evidence>
<evidence type="ECO:0000256" key="1">
    <source>
        <dbReference type="ARBA" id="ARBA00004772"/>
    </source>
</evidence>
<dbReference type="AlphaFoldDB" id="A0A1N7KQV3"/>
<evidence type="ECO:0000256" key="6">
    <source>
        <dbReference type="ARBA" id="ARBA00037589"/>
    </source>
</evidence>
<dbReference type="EMBL" id="FTOO01000002">
    <property type="protein sequence ID" value="SIS64022.1"/>
    <property type="molecule type" value="Genomic_DNA"/>
</dbReference>
<dbReference type="GO" id="GO:0006782">
    <property type="term" value="P:protoporphyrinogen IX biosynthetic process"/>
    <property type="evidence" value="ECO:0007669"/>
    <property type="project" value="UniProtKB-UniRule"/>
</dbReference>
<evidence type="ECO:0000256" key="5">
    <source>
        <dbReference type="ARBA" id="ARBA00023244"/>
    </source>
</evidence>
<evidence type="ECO:0000259" key="10">
    <source>
        <dbReference type="Pfam" id="PF02602"/>
    </source>
</evidence>
<dbReference type="Gene3D" id="3.40.50.10090">
    <property type="match status" value="2"/>
</dbReference>
<dbReference type="PANTHER" id="PTHR38042:SF1">
    <property type="entry name" value="UROPORPHYRINOGEN-III SYNTHASE, CHLOROPLASTIC"/>
    <property type="match status" value="1"/>
</dbReference>
<dbReference type="InterPro" id="IPR039793">
    <property type="entry name" value="UROS/Hem4"/>
</dbReference>
<keyword evidence="4 9" id="KW-0456">Lyase</keyword>
<feature type="domain" description="Tetrapyrrole biosynthesis uroporphyrinogen III synthase" evidence="10">
    <location>
        <begin position="17"/>
        <end position="236"/>
    </location>
</feature>
<dbReference type="RefSeq" id="WP_076344935.1">
    <property type="nucleotide sequence ID" value="NZ_FTOO01000002.1"/>
</dbReference>